<comment type="caution">
    <text evidence="5">The sequence shown here is derived from an EMBL/GenBank/DDBJ whole genome shotgun (WGS) entry which is preliminary data.</text>
</comment>
<dbReference type="AlphaFoldDB" id="A0A840CPG6"/>
<gene>
    <name evidence="5" type="ORF">GGR21_002875</name>
</gene>
<dbReference type="GO" id="GO:0046872">
    <property type="term" value="F:metal ion binding"/>
    <property type="evidence" value="ECO:0007669"/>
    <property type="project" value="UniProtKB-KW"/>
</dbReference>
<keyword evidence="1" id="KW-0479">Metal-binding</keyword>
<reference evidence="5 6" key="1">
    <citation type="submission" date="2020-08" db="EMBL/GenBank/DDBJ databases">
        <title>Genomic Encyclopedia of Type Strains, Phase IV (KMG-IV): sequencing the most valuable type-strain genomes for metagenomic binning, comparative biology and taxonomic classification.</title>
        <authorList>
            <person name="Goeker M."/>
        </authorList>
    </citation>
    <scope>NUCLEOTIDE SEQUENCE [LARGE SCALE GENOMIC DNA]</scope>
    <source>
        <strain evidence="5 6">DSM 104969</strain>
    </source>
</reference>
<dbReference type="Gene3D" id="3.30.70.20">
    <property type="match status" value="1"/>
</dbReference>
<feature type="domain" description="4Fe-4S ferredoxin-type" evidence="4">
    <location>
        <begin position="41"/>
        <end position="71"/>
    </location>
</feature>
<dbReference type="Proteomes" id="UP000555103">
    <property type="component" value="Unassembled WGS sequence"/>
</dbReference>
<dbReference type="InterPro" id="IPR017900">
    <property type="entry name" value="4Fe4S_Fe_S_CS"/>
</dbReference>
<evidence type="ECO:0000259" key="4">
    <source>
        <dbReference type="PROSITE" id="PS51379"/>
    </source>
</evidence>
<feature type="domain" description="4Fe-4S ferredoxin-type" evidence="4">
    <location>
        <begin position="8"/>
        <end position="37"/>
    </location>
</feature>
<dbReference type="PROSITE" id="PS51379">
    <property type="entry name" value="4FE4S_FER_2"/>
    <property type="match status" value="2"/>
</dbReference>
<proteinExistence type="predicted"/>
<evidence type="ECO:0000256" key="3">
    <source>
        <dbReference type="ARBA" id="ARBA00023014"/>
    </source>
</evidence>
<dbReference type="PROSITE" id="PS00198">
    <property type="entry name" value="4FE4S_FER_1"/>
    <property type="match status" value="2"/>
</dbReference>
<accession>A0A840CPG6</accession>
<evidence type="ECO:0000256" key="1">
    <source>
        <dbReference type="ARBA" id="ARBA00022723"/>
    </source>
</evidence>
<keyword evidence="3" id="KW-0411">Iron-sulfur</keyword>
<name>A0A840CPG6_9BACT</name>
<keyword evidence="5" id="KW-0560">Oxidoreductase</keyword>
<evidence type="ECO:0000313" key="6">
    <source>
        <dbReference type="Proteomes" id="UP000555103"/>
    </source>
</evidence>
<organism evidence="5 6">
    <name type="scientific">Dysgonomonas hofstadii</name>
    <dbReference type="NCBI Taxonomy" id="637886"/>
    <lineage>
        <taxon>Bacteria</taxon>
        <taxon>Pseudomonadati</taxon>
        <taxon>Bacteroidota</taxon>
        <taxon>Bacteroidia</taxon>
        <taxon>Bacteroidales</taxon>
        <taxon>Dysgonomonadaceae</taxon>
        <taxon>Dysgonomonas</taxon>
    </lineage>
</organism>
<keyword evidence="2" id="KW-0408">Iron</keyword>
<dbReference type="GO" id="GO:0047553">
    <property type="term" value="F:2-oxoglutarate synthase activity"/>
    <property type="evidence" value="ECO:0007669"/>
    <property type="project" value="UniProtKB-EC"/>
</dbReference>
<dbReference type="EMBL" id="JACIEP010000010">
    <property type="protein sequence ID" value="MBB4036961.1"/>
    <property type="molecule type" value="Genomic_DNA"/>
</dbReference>
<dbReference type="EC" id="1.2.7.3" evidence="5"/>
<dbReference type="RefSeq" id="WP_183307843.1">
    <property type="nucleotide sequence ID" value="NZ_JACIEP010000010.1"/>
</dbReference>
<dbReference type="GO" id="GO:0051536">
    <property type="term" value="F:iron-sulfur cluster binding"/>
    <property type="evidence" value="ECO:0007669"/>
    <property type="project" value="UniProtKB-KW"/>
</dbReference>
<evidence type="ECO:0000256" key="2">
    <source>
        <dbReference type="ARBA" id="ARBA00023004"/>
    </source>
</evidence>
<sequence>MSDKISTKYIKANPRLCKACDICITACPKQVIGKVGFLWHKHIIIKNAENCNGCKKCIGMCPHGVFSEINQAI</sequence>
<keyword evidence="6" id="KW-1185">Reference proteome</keyword>
<evidence type="ECO:0000313" key="5">
    <source>
        <dbReference type="EMBL" id="MBB4036961.1"/>
    </source>
</evidence>
<dbReference type="SUPFAM" id="SSF54862">
    <property type="entry name" value="4Fe-4S ferredoxins"/>
    <property type="match status" value="1"/>
</dbReference>
<dbReference type="Pfam" id="PF12838">
    <property type="entry name" value="Fer4_7"/>
    <property type="match status" value="1"/>
</dbReference>
<dbReference type="InterPro" id="IPR017896">
    <property type="entry name" value="4Fe4S_Fe-S-bd"/>
</dbReference>
<protein>
    <submittedName>
        <fullName evidence="5">2-oxoglutarate ferredoxin oxidoreductase subunit delta</fullName>
        <ecNumber evidence="5">1.2.7.3</ecNumber>
    </submittedName>
</protein>